<dbReference type="Proteomes" id="UP000821845">
    <property type="component" value="Chromosome 11"/>
</dbReference>
<sequence>MAASAGAASRKRTGLQSGAYSDDTSVYSLSSEDCSDDDFQLVRSRKAKRRNDRPSLYIQAKHATSNLRRLNRQSVSVLLEAVAPNEVIDVSGLTNGVIYDVDASSPKHGFRAVRPPPGCIRY</sequence>
<organism evidence="1 2">
    <name type="scientific">Hyalomma asiaticum</name>
    <name type="common">Tick</name>
    <dbReference type="NCBI Taxonomy" id="266040"/>
    <lineage>
        <taxon>Eukaryota</taxon>
        <taxon>Metazoa</taxon>
        <taxon>Ecdysozoa</taxon>
        <taxon>Arthropoda</taxon>
        <taxon>Chelicerata</taxon>
        <taxon>Arachnida</taxon>
        <taxon>Acari</taxon>
        <taxon>Parasitiformes</taxon>
        <taxon>Ixodida</taxon>
        <taxon>Ixodoidea</taxon>
        <taxon>Ixodidae</taxon>
        <taxon>Hyalomminae</taxon>
        <taxon>Hyalomma</taxon>
    </lineage>
</organism>
<name>A0ACB7T3R8_HYAAI</name>
<accession>A0ACB7T3R8</accession>
<keyword evidence="2" id="KW-1185">Reference proteome</keyword>
<protein>
    <submittedName>
        <fullName evidence="1">Uncharacterized protein</fullName>
    </submittedName>
</protein>
<evidence type="ECO:0000313" key="2">
    <source>
        <dbReference type="Proteomes" id="UP000821845"/>
    </source>
</evidence>
<comment type="caution">
    <text evidence="1">The sequence shown here is derived from an EMBL/GenBank/DDBJ whole genome shotgun (WGS) entry which is preliminary data.</text>
</comment>
<reference evidence="1" key="1">
    <citation type="submission" date="2020-05" db="EMBL/GenBank/DDBJ databases">
        <title>Large-scale comparative analyses of tick genomes elucidate their genetic diversity and vector capacities.</title>
        <authorList>
            <person name="Jia N."/>
            <person name="Wang J."/>
            <person name="Shi W."/>
            <person name="Du L."/>
            <person name="Sun Y."/>
            <person name="Zhan W."/>
            <person name="Jiang J."/>
            <person name="Wang Q."/>
            <person name="Zhang B."/>
            <person name="Ji P."/>
            <person name="Sakyi L.B."/>
            <person name="Cui X."/>
            <person name="Yuan T."/>
            <person name="Jiang B."/>
            <person name="Yang W."/>
            <person name="Lam T.T.-Y."/>
            <person name="Chang Q."/>
            <person name="Ding S."/>
            <person name="Wang X."/>
            <person name="Zhu J."/>
            <person name="Ruan X."/>
            <person name="Zhao L."/>
            <person name="Wei J."/>
            <person name="Que T."/>
            <person name="Du C."/>
            <person name="Cheng J."/>
            <person name="Dai P."/>
            <person name="Han X."/>
            <person name="Huang E."/>
            <person name="Gao Y."/>
            <person name="Liu J."/>
            <person name="Shao H."/>
            <person name="Ye R."/>
            <person name="Li L."/>
            <person name="Wei W."/>
            <person name="Wang X."/>
            <person name="Wang C."/>
            <person name="Yang T."/>
            <person name="Huo Q."/>
            <person name="Li W."/>
            <person name="Guo W."/>
            <person name="Chen H."/>
            <person name="Zhou L."/>
            <person name="Ni X."/>
            <person name="Tian J."/>
            <person name="Zhou Y."/>
            <person name="Sheng Y."/>
            <person name="Liu T."/>
            <person name="Pan Y."/>
            <person name="Xia L."/>
            <person name="Li J."/>
            <person name="Zhao F."/>
            <person name="Cao W."/>
        </authorList>
    </citation>
    <scope>NUCLEOTIDE SEQUENCE</scope>
    <source>
        <strain evidence="1">Hyas-2018</strain>
    </source>
</reference>
<evidence type="ECO:0000313" key="1">
    <source>
        <dbReference type="EMBL" id="KAH6941603.1"/>
    </source>
</evidence>
<proteinExistence type="predicted"/>
<gene>
    <name evidence="1" type="ORF">HPB50_020967</name>
</gene>
<dbReference type="EMBL" id="CM023491">
    <property type="protein sequence ID" value="KAH6941603.1"/>
    <property type="molecule type" value="Genomic_DNA"/>
</dbReference>